<dbReference type="Proteomes" id="UP000228751">
    <property type="component" value="Unassembled WGS sequence"/>
</dbReference>
<protein>
    <recommendedName>
        <fullName evidence="3">Flagellar protein FlgN</fullName>
    </recommendedName>
</protein>
<organism evidence="1 2">
    <name type="scientific">Acetobacter pomorum</name>
    <dbReference type="NCBI Taxonomy" id="65959"/>
    <lineage>
        <taxon>Bacteria</taxon>
        <taxon>Pseudomonadati</taxon>
        <taxon>Pseudomonadota</taxon>
        <taxon>Alphaproteobacteria</taxon>
        <taxon>Acetobacterales</taxon>
        <taxon>Acetobacteraceae</taxon>
        <taxon>Acetobacter</taxon>
    </lineage>
</organism>
<evidence type="ECO:0000313" key="2">
    <source>
        <dbReference type="Proteomes" id="UP000228751"/>
    </source>
</evidence>
<dbReference type="AlphaFoldDB" id="A0A2G4RAR5"/>
<comment type="caution">
    <text evidence="1">The sequence shown here is derived from an EMBL/GenBank/DDBJ whole genome shotgun (WGS) entry which is preliminary data.</text>
</comment>
<sequence>MNRRLSISGFIKSGKRKISAITGKKDNDKGDGIEYFPEDELVYAFKNATKIILHENDLLNANNFVGYKADVEKKVAAFQGLSECLKAYKQRSVSSAEAPSQVLKEAIKEFDETAEVNRGLLSQCIRSQNIVLELIIQSATQDASVGYNAKGGRDFDKSRLAISLRPKV</sequence>
<dbReference type="RefSeq" id="WP_099542165.1">
    <property type="nucleotide sequence ID" value="NZ_PEBQ01000184.1"/>
</dbReference>
<evidence type="ECO:0008006" key="3">
    <source>
        <dbReference type="Google" id="ProtNLM"/>
    </source>
</evidence>
<evidence type="ECO:0000313" key="1">
    <source>
        <dbReference type="EMBL" id="PHY92855.1"/>
    </source>
</evidence>
<reference evidence="1 2" key="1">
    <citation type="submission" date="2017-10" db="EMBL/GenBank/DDBJ databases">
        <title>Genomic analysis of the genus Acetobacter.</title>
        <authorList>
            <person name="Kim K.H."/>
            <person name="Chun B.H."/>
            <person name="Son A.R."/>
            <person name="Jeon C.O."/>
        </authorList>
    </citation>
    <scope>NUCLEOTIDE SEQUENCE [LARGE SCALE GENOMIC DNA]</scope>
    <source>
        <strain evidence="1 2">LHT 2458</strain>
    </source>
</reference>
<accession>A0A2G4RAR5</accession>
<name>A0A2G4RAR5_9PROT</name>
<proteinExistence type="predicted"/>
<keyword evidence="2" id="KW-1185">Reference proteome</keyword>
<gene>
    <name evidence="1" type="ORF">CSR02_14605</name>
</gene>
<dbReference type="EMBL" id="PEBQ01000184">
    <property type="protein sequence ID" value="PHY92855.1"/>
    <property type="molecule type" value="Genomic_DNA"/>
</dbReference>